<dbReference type="GO" id="GO:0046872">
    <property type="term" value="F:metal ion binding"/>
    <property type="evidence" value="ECO:0007669"/>
    <property type="project" value="UniProtKB-KW"/>
</dbReference>
<evidence type="ECO:0000256" key="4">
    <source>
        <dbReference type="ARBA" id="ARBA00022842"/>
    </source>
</evidence>
<organism evidence="9 10">
    <name type="scientific">Ancylobacter pratisalsi</name>
    <dbReference type="NCBI Taxonomy" id="1745854"/>
    <lineage>
        <taxon>Bacteria</taxon>
        <taxon>Pseudomonadati</taxon>
        <taxon>Pseudomonadota</taxon>
        <taxon>Alphaproteobacteria</taxon>
        <taxon>Hyphomicrobiales</taxon>
        <taxon>Xanthobacteraceae</taxon>
        <taxon>Ancylobacter</taxon>
    </lineage>
</organism>
<dbReference type="Gene3D" id="3.90.1660.10">
    <property type="entry name" value="CofE-like domain"/>
    <property type="match status" value="1"/>
</dbReference>
<keyword evidence="3" id="KW-0547">Nucleotide-binding</keyword>
<dbReference type="Gene3D" id="3.30.1330.100">
    <property type="entry name" value="CofE-like"/>
    <property type="match status" value="1"/>
</dbReference>
<evidence type="ECO:0000259" key="8">
    <source>
        <dbReference type="Pfam" id="PF01996"/>
    </source>
</evidence>
<dbReference type="RefSeq" id="WP_163076490.1">
    <property type="nucleotide sequence ID" value="NZ_CP048630.1"/>
</dbReference>
<dbReference type="PANTHER" id="PTHR47917">
    <property type="match status" value="1"/>
</dbReference>
<gene>
    <name evidence="9" type="primary">cofE</name>
    <name evidence="9" type="ORF">G3A50_17775</name>
</gene>
<evidence type="ECO:0000256" key="5">
    <source>
        <dbReference type="ARBA" id="ARBA00022958"/>
    </source>
</evidence>
<dbReference type="NCBIfam" id="TIGR01916">
    <property type="entry name" value="F420_cofE"/>
    <property type="match status" value="1"/>
</dbReference>
<dbReference type="AlphaFoldDB" id="A0A6P1YR25"/>
<dbReference type="GO" id="GO:0052618">
    <property type="term" value="F:coenzyme F420-0:L-glutamate ligase activity"/>
    <property type="evidence" value="ECO:0007669"/>
    <property type="project" value="UniProtKB-EC"/>
</dbReference>
<keyword evidence="7" id="KW-0464">Manganese</keyword>
<evidence type="ECO:0000256" key="3">
    <source>
        <dbReference type="ARBA" id="ARBA00022741"/>
    </source>
</evidence>
<evidence type="ECO:0000256" key="6">
    <source>
        <dbReference type="ARBA" id="ARBA00023134"/>
    </source>
</evidence>
<dbReference type="PANTHER" id="PTHR47917:SF1">
    <property type="entry name" value="COENZYME F420:L-GLUTAMATE LIGASE"/>
    <property type="match status" value="1"/>
</dbReference>
<keyword evidence="2" id="KW-0479">Metal-binding</keyword>
<proteinExistence type="predicted"/>
<sequence length="251" mass="26145">MASPARLELIALPGLPLVRPGDDLAVLVKVALAQAELQLVAGDVLVLAQKIVSKAEGRLVRLDTVSPSAHAKAVAEAVGKDPALVELILSESRRVVRQRPGVLIVEHRLGFIMANAGIDQSNVGEGMALLLPEDPDASAERLRASLASSAEIGVVINDSFGRPWRLGTAGVAIGAAGLPAIVDRRGEVDLFGRPLEVTMIAFADEIAAAASLLMGPAAEGQPAVLVRGLSWTAPAHPARALIRAEGEDLFR</sequence>
<evidence type="ECO:0000256" key="7">
    <source>
        <dbReference type="ARBA" id="ARBA00023211"/>
    </source>
</evidence>
<keyword evidence="5" id="KW-0630">Potassium</keyword>
<dbReference type="Proteomes" id="UP000464751">
    <property type="component" value="Chromosome"/>
</dbReference>
<feature type="domain" description="Coenzyme F420:L-glutamate ligase-like" evidence="8">
    <location>
        <begin position="15"/>
        <end position="228"/>
    </location>
</feature>
<dbReference type="GO" id="GO:0005525">
    <property type="term" value="F:GTP binding"/>
    <property type="evidence" value="ECO:0007669"/>
    <property type="project" value="UniProtKB-KW"/>
</dbReference>
<keyword evidence="4" id="KW-0460">Magnesium</keyword>
<name>A0A6P1YR25_9HYPH</name>
<evidence type="ECO:0000256" key="2">
    <source>
        <dbReference type="ARBA" id="ARBA00022723"/>
    </source>
</evidence>
<dbReference type="InterPro" id="IPR008225">
    <property type="entry name" value="F420-0_g-glutamyl_ligase"/>
</dbReference>
<evidence type="ECO:0000313" key="10">
    <source>
        <dbReference type="Proteomes" id="UP000464751"/>
    </source>
</evidence>
<protein>
    <submittedName>
        <fullName evidence="9">Coenzyme F420-0:L-glutamate ligase</fullName>
        <ecNumber evidence="9">6.3.2.31</ecNumber>
    </submittedName>
</protein>
<dbReference type="SUPFAM" id="SSF144010">
    <property type="entry name" value="CofE-like"/>
    <property type="match status" value="1"/>
</dbReference>
<reference evidence="9 10" key="1">
    <citation type="submission" date="2020-02" db="EMBL/GenBank/DDBJ databases">
        <authorList>
            <person name="Li G."/>
        </authorList>
    </citation>
    <scope>NUCLEOTIDE SEQUENCE [LARGE SCALE GENOMIC DNA]</scope>
    <source>
        <strain evidence="9 10">DSM 102029</strain>
    </source>
</reference>
<dbReference type="InterPro" id="IPR002847">
    <property type="entry name" value="F420-0_gamma-glut_ligase-dom"/>
</dbReference>
<keyword evidence="10" id="KW-1185">Reference proteome</keyword>
<dbReference type="EC" id="6.3.2.31" evidence="9"/>
<dbReference type="Pfam" id="PF01996">
    <property type="entry name" value="F420_ligase"/>
    <property type="match status" value="1"/>
</dbReference>
<accession>A0A6P1YR25</accession>
<dbReference type="KEGG" id="apra:G3A50_17775"/>
<dbReference type="EMBL" id="CP048630">
    <property type="protein sequence ID" value="QIB35350.1"/>
    <property type="molecule type" value="Genomic_DNA"/>
</dbReference>
<evidence type="ECO:0000313" key="9">
    <source>
        <dbReference type="EMBL" id="QIB35350.1"/>
    </source>
</evidence>
<keyword evidence="1 9" id="KW-0436">Ligase</keyword>
<keyword evidence="6" id="KW-0342">GTP-binding</keyword>
<evidence type="ECO:0000256" key="1">
    <source>
        <dbReference type="ARBA" id="ARBA00022598"/>
    </source>
</evidence>